<dbReference type="PANTHER" id="PTHR45961:SF6">
    <property type="entry name" value="IP21249P"/>
    <property type="match status" value="1"/>
</dbReference>
<comment type="similarity">
    <text evidence="1">Belongs to the protein-tyrosine phosphatase family. Non-receptor class dual specificity subfamily.</text>
</comment>
<evidence type="ECO:0000313" key="5">
    <source>
        <dbReference type="EMBL" id="MBB6051187.1"/>
    </source>
</evidence>
<accession>A0A7W9SQZ8</accession>
<keyword evidence="2" id="KW-0378">Hydrolase</keyword>
<keyword evidence="6" id="KW-1185">Reference proteome</keyword>
<dbReference type="GO" id="GO:0004721">
    <property type="term" value="F:phosphoprotein phosphatase activity"/>
    <property type="evidence" value="ECO:0007669"/>
    <property type="project" value="UniProtKB-KW"/>
</dbReference>
<dbReference type="InterPro" id="IPR020422">
    <property type="entry name" value="TYR_PHOSPHATASE_DUAL_dom"/>
</dbReference>
<dbReference type="SUPFAM" id="SSF52799">
    <property type="entry name" value="(Phosphotyrosine protein) phosphatases II"/>
    <property type="match status" value="1"/>
</dbReference>
<keyword evidence="3" id="KW-0904">Protein phosphatase</keyword>
<organism evidence="5 6">
    <name type="scientific">Armatimonas rosea</name>
    <dbReference type="NCBI Taxonomy" id="685828"/>
    <lineage>
        <taxon>Bacteria</taxon>
        <taxon>Bacillati</taxon>
        <taxon>Armatimonadota</taxon>
        <taxon>Armatimonadia</taxon>
        <taxon>Armatimonadales</taxon>
        <taxon>Armatimonadaceae</taxon>
        <taxon>Armatimonas</taxon>
    </lineage>
</organism>
<comment type="caution">
    <text evidence="5">The sequence shown here is derived from an EMBL/GenBank/DDBJ whole genome shotgun (WGS) entry which is preliminary data.</text>
</comment>
<dbReference type="Gene3D" id="3.90.190.10">
    <property type="entry name" value="Protein tyrosine phosphatase superfamily"/>
    <property type="match status" value="1"/>
</dbReference>
<dbReference type="Pfam" id="PF00782">
    <property type="entry name" value="DSPc"/>
    <property type="match status" value="1"/>
</dbReference>
<name>A0A7W9SQZ8_ARMRO</name>
<evidence type="ECO:0000256" key="2">
    <source>
        <dbReference type="ARBA" id="ARBA00022801"/>
    </source>
</evidence>
<reference evidence="5 6" key="1">
    <citation type="submission" date="2020-08" db="EMBL/GenBank/DDBJ databases">
        <title>Genomic Encyclopedia of Type Strains, Phase IV (KMG-IV): sequencing the most valuable type-strain genomes for metagenomic binning, comparative biology and taxonomic classification.</title>
        <authorList>
            <person name="Goeker M."/>
        </authorList>
    </citation>
    <scope>NUCLEOTIDE SEQUENCE [LARGE SCALE GENOMIC DNA]</scope>
    <source>
        <strain evidence="5 6">DSM 23562</strain>
    </source>
</reference>
<proteinExistence type="inferred from homology"/>
<feature type="domain" description="Tyrosine-protein phosphatase" evidence="4">
    <location>
        <begin position="1"/>
        <end position="134"/>
    </location>
</feature>
<evidence type="ECO:0000313" key="6">
    <source>
        <dbReference type="Proteomes" id="UP000520814"/>
    </source>
</evidence>
<dbReference type="InterPro" id="IPR000340">
    <property type="entry name" value="Dual-sp_phosphatase_cat-dom"/>
</dbReference>
<evidence type="ECO:0000256" key="3">
    <source>
        <dbReference type="ARBA" id="ARBA00022912"/>
    </source>
</evidence>
<evidence type="ECO:0000256" key="1">
    <source>
        <dbReference type="ARBA" id="ARBA00008601"/>
    </source>
</evidence>
<dbReference type="InterPro" id="IPR052103">
    <property type="entry name" value="Dual_spec_Phospatases"/>
</dbReference>
<dbReference type="EMBL" id="JACHGW010000002">
    <property type="protein sequence ID" value="MBB6051187.1"/>
    <property type="molecule type" value="Genomic_DNA"/>
</dbReference>
<gene>
    <name evidence="5" type="ORF">HNQ39_002978</name>
</gene>
<dbReference type="InterPro" id="IPR029021">
    <property type="entry name" value="Prot-tyrosine_phosphatase-like"/>
</dbReference>
<dbReference type="RefSeq" id="WP_184197519.1">
    <property type="nucleotide sequence ID" value="NZ_JACHGW010000002.1"/>
</dbReference>
<sequence length="154" mass="17066">MDQVRPWLYVGKLAETLDYTRLLTHRIEAMLQLAAEVKQPGIAQLYLNVDDGKPLPPGALEKGVAFVREHLAQHETVLIACGAGMSRAPTFAIAVLCEEEGIGLLEAYAAVVAVRGIAMPHRALWRSLCEWRGEDVPYDEVLRLWKEAGGINYL</sequence>
<dbReference type="Proteomes" id="UP000520814">
    <property type="component" value="Unassembled WGS sequence"/>
</dbReference>
<protein>
    <submittedName>
        <fullName evidence="5">Protein-tyrosine phosphatase</fullName>
    </submittedName>
</protein>
<dbReference type="SMART" id="SM00195">
    <property type="entry name" value="DSPc"/>
    <property type="match status" value="1"/>
</dbReference>
<dbReference type="CDD" id="cd14498">
    <property type="entry name" value="DSP"/>
    <property type="match status" value="1"/>
</dbReference>
<dbReference type="PANTHER" id="PTHR45961">
    <property type="entry name" value="IP21249P"/>
    <property type="match status" value="1"/>
</dbReference>
<dbReference type="AlphaFoldDB" id="A0A7W9SQZ8"/>
<evidence type="ECO:0000259" key="4">
    <source>
        <dbReference type="SMART" id="SM00195"/>
    </source>
</evidence>